<keyword evidence="1" id="KW-0479">Metal-binding</keyword>
<keyword evidence="3" id="KW-0862">Zinc</keyword>
<dbReference type="InterPro" id="IPR027974">
    <property type="entry name" value="DUF4470"/>
</dbReference>
<proteinExistence type="predicted"/>
<accession>A0A559MGQ6</accession>
<evidence type="ECO:0000259" key="5">
    <source>
        <dbReference type="PROSITE" id="PS50865"/>
    </source>
</evidence>
<gene>
    <name evidence="6" type="ORF">LAWI1_G003243</name>
</gene>
<comment type="caution">
    <text evidence="6">The sequence shown here is derived from an EMBL/GenBank/DDBJ whole genome shotgun (WGS) entry which is preliminary data.</text>
</comment>
<name>A0A559MGQ6_9HELO</name>
<evidence type="ECO:0000256" key="3">
    <source>
        <dbReference type="ARBA" id="ARBA00022833"/>
    </source>
</evidence>
<dbReference type="EMBL" id="QGML01000380">
    <property type="protein sequence ID" value="TVY92144.1"/>
    <property type="molecule type" value="Genomic_DNA"/>
</dbReference>
<dbReference type="InterPro" id="IPR052452">
    <property type="entry name" value="Ankyrin-MYND_dom_contain_2"/>
</dbReference>
<dbReference type="PANTHER" id="PTHR24150:SF14">
    <property type="entry name" value="MYND-TYPE DOMAIN-CONTAINING PROTEIN"/>
    <property type="match status" value="1"/>
</dbReference>
<dbReference type="InterPro" id="IPR002893">
    <property type="entry name" value="Znf_MYND"/>
</dbReference>
<evidence type="ECO:0000256" key="1">
    <source>
        <dbReference type="ARBA" id="ARBA00022723"/>
    </source>
</evidence>
<evidence type="ECO:0000256" key="2">
    <source>
        <dbReference type="ARBA" id="ARBA00022771"/>
    </source>
</evidence>
<dbReference type="Pfam" id="PF01753">
    <property type="entry name" value="zf-MYND"/>
    <property type="match status" value="1"/>
</dbReference>
<dbReference type="Proteomes" id="UP000315522">
    <property type="component" value="Unassembled WGS sequence"/>
</dbReference>
<evidence type="ECO:0000313" key="7">
    <source>
        <dbReference type="Proteomes" id="UP000315522"/>
    </source>
</evidence>
<dbReference type="AlphaFoldDB" id="A0A559MGQ6"/>
<dbReference type="SUPFAM" id="SSF144232">
    <property type="entry name" value="HIT/MYND zinc finger-like"/>
    <property type="match status" value="1"/>
</dbReference>
<protein>
    <recommendedName>
        <fullName evidence="5">MYND-type domain-containing protein</fullName>
    </recommendedName>
</protein>
<keyword evidence="2 4" id="KW-0863">Zinc-finger</keyword>
<feature type="domain" description="MYND-type" evidence="5">
    <location>
        <begin position="23"/>
        <end position="59"/>
    </location>
</feature>
<dbReference type="Gene3D" id="6.10.140.2220">
    <property type="match status" value="1"/>
</dbReference>
<organism evidence="6 7">
    <name type="scientific">Lachnellula willkommii</name>
    <dbReference type="NCBI Taxonomy" id="215461"/>
    <lineage>
        <taxon>Eukaryota</taxon>
        <taxon>Fungi</taxon>
        <taxon>Dikarya</taxon>
        <taxon>Ascomycota</taxon>
        <taxon>Pezizomycotina</taxon>
        <taxon>Leotiomycetes</taxon>
        <taxon>Helotiales</taxon>
        <taxon>Lachnaceae</taxon>
        <taxon>Lachnellula</taxon>
    </lineage>
</organism>
<sequence>MAEMALITQFPCANTELVEDGGKSACPKTASLTCSACSLVQYCSKACQTAHWPLHKVDCKSPLMKPTWKPAWETQNRSPDFMMSERTVYGKREDQVKHGIQKYLWGNVPAMDILNCKQNEGESLPEDLRLLFAASGDIRNVVSTLAELPSSFSGNCNIVVNDKDPDIVARNTILLLAALHYKPEQAVMMMIHLWYSALISAEIFSSLRDDILPLIEDVCTKIKDKPLNSLQSKTWKYGSRSLRLVLKKSEWFLLPSYFQVPSDLSATNAQQIRMSTTLAPSRKDYVDRALYNRPPAWRVCMMKFREDGILLPFGSPRDEFNTPNPTFYQANDFWPMMDSADPVEGWPLKDWFNKAPAKKDIYGSLFLYIQEVLLRFCRRIERLDVRFQLLQVDALELPKTIENCGIDKHSFDRIEVSNIADMGYLGPHKTLFTFGPLLKTKSQNTHATLLTLFLNATHEMRMNLPEEEQRALIQSQIKQVAQYIKPTPETLRVRPGISAEMIKVQEAVGHFYDYDSLFELFMNRCGFKVAASFSRLEMKGENTVQEKWPMRLRKGATQEEFELLLASGHTGSERYVEWRSAR</sequence>
<dbReference type="PANTHER" id="PTHR24150">
    <property type="entry name" value="ANKYRIN REPEAT AND MYND DOMAIN-CONTAINING PROTEIN 2"/>
    <property type="match status" value="1"/>
</dbReference>
<evidence type="ECO:0000313" key="6">
    <source>
        <dbReference type="EMBL" id="TVY92144.1"/>
    </source>
</evidence>
<dbReference type="PROSITE" id="PS50865">
    <property type="entry name" value="ZF_MYND_2"/>
    <property type="match status" value="1"/>
</dbReference>
<evidence type="ECO:0000256" key="4">
    <source>
        <dbReference type="PROSITE-ProRule" id="PRU00134"/>
    </source>
</evidence>
<dbReference type="GO" id="GO:0008270">
    <property type="term" value="F:zinc ion binding"/>
    <property type="evidence" value="ECO:0007669"/>
    <property type="project" value="UniProtKB-KW"/>
</dbReference>
<dbReference type="Pfam" id="PF14737">
    <property type="entry name" value="DUF4470"/>
    <property type="match status" value="1"/>
</dbReference>
<keyword evidence="7" id="KW-1185">Reference proteome</keyword>
<reference evidence="6 7" key="1">
    <citation type="submission" date="2018-05" db="EMBL/GenBank/DDBJ databases">
        <title>Genome sequencing and assembly of the regulated plant pathogen Lachnellula willkommii and related sister species for the development of diagnostic species identification markers.</title>
        <authorList>
            <person name="Giroux E."/>
            <person name="Bilodeau G."/>
        </authorList>
    </citation>
    <scope>NUCLEOTIDE SEQUENCE [LARGE SCALE GENOMIC DNA]</scope>
    <source>
        <strain evidence="6 7">CBS 172.35</strain>
    </source>
</reference>